<comment type="subcellular location">
    <subcellularLocation>
        <location evidence="1">Cytoplasm</location>
    </subcellularLocation>
</comment>
<dbReference type="InterPro" id="IPR019821">
    <property type="entry name" value="Kinesin_motor_CS"/>
</dbReference>
<dbReference type="InterPro" id="IPR027640">
    <property type="entry name" value="Kinesin-like_fam"/>
</dbReference>
<dbReference type="InterPro" id="IPR027417">
    <property type="entry name" value="P-loop_NTPase"/>
</dbReference>
<evidence type="ECO:0000256" key="5">
    <source>
        <dbReference type="ARBA" id="ARBA00023054"/>
    </source>
</evidence>
<evidence type="ECO:0000259" key="7">
    <source>
        <dbReference type="PROSITE" id="PS50067"/>
    </source>
</evidence>
<evidence type="ECO:0000256" key="6">
    <source>
        <dbReference type="PROSITE-ProRule" id="PRU00283"/>
    </source>
</evidence>
<keyword evidence="9" id="KW-1185">Reference proteome</keyword>
<dbReference type="PANTHER" id="PTHR47969:SF15">
    <property type="entry name" value="CHROMOSOME-ASSOCIATED KINESIN KIF4A-RELATED"/>
    <property type="match status" value="1"/>
</dbReference>
<evidence type="ECO:0000256" key="2">
    <source>
        <dbReference type="ARBA" id="ARBA00022490"/>
    </source>
</evidence>
<dbReference type="PANTHER" id="PTHR47969">
    <property type="entry name" value="CHROMOSOME-ASSOCIATED KINESIN KIF4A-RELATED"/>
    <property type="match status" value="1"/>
</dbReference>
<organism evidence="8 9">
    <name type="scientific">Prorocentrum cordatum</name>
    <dbReference type="NCBI Taxonomy" id="2364126"/>
    <lineage>
        <taxon>Eukaryota</taxon>
        <taxon>Sar</taxon>
        <taxon>Alveolata</taxon>
        <taxon>Dinophyceae</taxon>
        <taxon>Prorocentrales</taxon>
        <taxon>Prorocentraceae</taxon>
        <taxon>Prorocentrum</taxon>
    </lineage>
</organism>
<dbReference type="SUPFAM" id="SSF52540">
    <property type="entry name" value="P-loop containing nucleoside triphosphate hydrolases"/>
    <property type="match status" value="1"/>
</dbReference>
<reference evidence="8" key="1">
    <citation type="submission" date="2023-10" db="EMBL/GenBank/DDBJ databases">
        <authorList>
            <person name="Chen Y."/>
            <person name="Shah S."/>
            <person name="Dougan E. K."/>
            <person name="Thang M."/>
            <person name="Chan C."/>
        </authorList>
    </citation>
    <scope>NUCLEOTIDE SEQUENCE [LARGE SCALE GENOMIC DNA]</scope>
</reference>
<gene>
    <name evidence="8" type="ORF">PCOR1329_LOCUS14010</name>
</gene>
<keyword evidence="3" id="KW-0547">Nucleotide-binding</keyword>
<proteinExistence type="inferred from homology"/>
<feature type="domain" description="Kinesin motor" evidence="7">
    <location>
        <begin position="1"/>
        <end position="141"/>
    </location>
</feature>
<sequence>MWACSGPSGPKEISVVGCFRGPANGNLHIRHSQKNGFFVSDLELIDCASIGDVRAVLETGIHNRRAAPHALNTNSSRSHALFTLHIDSEGVGGGESRHGKITFVDLAGSERLKESLSEGNAMKETQAINKSLFTLGAVISQ</sequence>
<dbReference type="InterPro" id="IPR001752">
    <property type="entry name" value="Kinesin_motor_dom"/>
</dbReference>
<comment type="caution">
    <text evidence="6">Lacks conserved residue(s) required for the propagation of feature annotation.</text>
</comment>
<feature type="non-terminal residue" evidence="8">
    <location>
        <position position="141"/>
    </location>
</feature>
<dbReference type="PROSITE" id="PS00411">
    <property type="entry name" value="KINESIN_MOTOR_1"/>
    <property type="match status" value="1"/>
</dbReference>
<dbReference type="Pfam" id="PF00225">
    <property type="entry name" value="Kinesin"/>
    <property type="match status" value="1"/>
</dbReference>
<dbReference type="EMBL" id="CAUYUJ010004162">
    <property type="protein sequence ID" value="CAK0808388.1"/>
    <property type="molecule type" value="Genomic_DNA"/>
</dbReference>
<accession>A0ABN9QQC5</accession>
<evidence type="ECO:0000313" key="9">
    <source>
        <dbReference type="Proteomes" id="UP001189429"/>
    </source>
</evidence>
<comment type="caution">
    <text evidence="8">The sequence shown here is derived from an EMBL/GenBank/DDBJ whole genome shotgun (WGS) entry which is preliminary data.</text>
</comment>
<dbReference type="Gene3D" id="3.40.850.10">
    <property type="entry name" value="Kinesin motor domain"/>
    <property type="match status" value="1"/>
</dbReference>
<protein>
    <recommendedName>
        <fullName evidence="7">Kinesin motor domain-containing protein</fullName>
    </recommendedName>
</protein>
<evidence type="ECO:0000313" key="8">
    <source>
        <dbReference type="EMBL" id="CAK0808388.1"/>
    </source>
</evidence>
<keyword evidence="2" id="KW-0963">Cytoplasm</keyword>
<dbReference type="SMART" id="SM00129">
    <property type="entry name" value="KISc"/>
    <property type="match status" value="1"/>
</dbReference>
<evidence type="ECO:0000256" key="1">
    <source>
        <dbReference type="ARBA" id="ARBA00004496"/>
    </source>
</evidence>
<name>A0ABN9QQC5_9DINO</name>
<comment type="similarity">
    <text evidence="6">Belongs to the TRAFAC class myosin-kinesin ATPase superfamily. Kinesin family.</text>
</comment>
<dbReference type="InterPro" id="IPR036961">
    <property type="entry name" value="Kinesin_motor_dom_sf"/>
</dbReference>
<keyword evidence="4" id="KW-0067">ATP-binding</keyword>
<keyword evidence="5" id="KW-0175">Coiled coil</keyword>
<evidence type="ECO:0000256" key="3">
    <source>
        <dbReference type="ARBA" id="ARBA00022741"/>
    </source>
</evidence>
<evidence type="ECO:0000256" key="4">
    <source>
        <dbReference type="ARBA" id="ARBA00022840"/>
    </source>
</evidence>
<dbReference type="PROSITE" id="PS50067">
    <property type="entry name" value="KINESIN_MOTOR_2"/>
    <property type="match status" value="1"/>
</dbReference>
<dbReference type="PRINTS" id="PR00380">
    <property type="entry name" value="KINESINHEAVY"/>
</dbReference>
<dbReference type="Proteomes" id="UP001189429">
    <property type="component" value="Unassembled WGS sequence"/>
</dbReference>